<accession>A0A914YLY5</accession>
<organism evidence="1 2">
    <name type="scientific">Panagrolaimus superbus</name>
    <dbReference type="NCBI Taxonomy" id="310955"/>
    <lineage>
        <taxon>Eukaryota</taxon>
        <taxon>Metazoa</taxon>
        <taxon>Ecdysozoa</taxon>
        <taxon>Nematoda</taxon>
        <taxon>Chromadorea</taxon>
        <taxon>Rhabditida</taxon>
        <taxon>Tylenchina</taxon>
        <taxon>Panagrolaimomorpha</taxon>
        <taxon>Panagrolaimoidea</taxon>
        <taxon>Panagrolaimidae</taxon>
        <taxon>Panagrolaimus</taxon>
    </lineage>
</organism>
<reference evidence="2" key="1">
    <citation type="submission" date="2022-11" db="UniProtKB">
        <authorList>
            <consortium name="WormBaseParasite"/>
        </authorList>
    </citation>
    <scope>IDENTIFICATION</scope>
</reference>
<name>A0A914YLY5_9BILA</name>
<dbReference type="WBParaSite" id="PSU_v2.g21341.t1">
    <property type="protein sequence ID" value="PSU_v2.g21341.t1"/>
    <property type="gene ID" value="PSU_v2.g21341"/>
</dbReference>
<protein>
    <submittedName>
        <fullName evidence="2">Uncharacterized protein</fullName>
    </submittedName>
</protein>
<evidence type="ECO:0000313" key="2">
    <source>
        <dbReference type="WBParaSite" id="PSU_v2.g21341.t1"/>
    </source>
</evidence>
<evidence type="ECO:0000313" key="1">
    <source>
        <dbReference type="Proteomes" id="UP000887577"/>
    </source>
</evidence>
<keyword evidence="1" id="KW-1185">Reference proteome</keyword>
<sequence length="75" mass="8947">MGSNDFVELDQLEDLFKMMKHITPPGARVFIKSNVAVYRSLINTLLDRYSFVQQLQFKQHHYIIPEEEAIIFERF</sequence>
<dbReference type="AlphaFoldDB" id="A0A914YLY5"/>
<proteinExistence type="predicted"/>
<dbReference type="Proteomes" id="UP000887577">
    <property type="component" value="Unplaced"/>
</dbReference>